<dbReference type="Proteomes" id="UP001140817">
    <property type="component" value="Unassembled WGS sequence"/>
</dbReference>
<dbReference type="GO" id="GO:0015074">
    <property type="term" value="P:DNA integration"/>
    <property type="evidence" value="ECO:0007669"/>
    <property type="project" value="InterPro"/>
</dbReference>
<dbReference type="GO" id="GO:0003676">
    <property type="term" value="F:nucleic acid binding"/>
    <property type="evidence" value="ECO:0007669"/>
    <property type="project" value="InterPro"/>
</dbReference>
<evidence type="ECO:0000313" key="4">
    <source>
        <dbReference type="Proteomes" id="UP001140817"/>
    </source>
</evidence>
<evidence type="ECO:0000313" key="3">
    <source>
        <dbReference type="EMBL" id="MCR1825117.1"/>
    </source>
</evidence>
<dbReference type="NCBIfam" id="NF033516">
    <property type="entry name" value="transpos_IS3"/>
    <property type="match status" value="1"/>
</dbReference>
<dbReference type="AlphaFoldDB" id="A0A9X2MFU8"/>
<dbReference type="InterPro" id="IPR036397">
    <property type="entry name" value="RNaseH_sf"/>
</dbReference>
<evidence type="ECO:0000256" key="1">
    <source>
        <dbReference type="ARBA" id="ARBA00002286"/>
    </source>
</evidence>
<name>A0A9X2MFU8_9FIRM</name>
<dbReference type="SUPFAM" id="SSF53098">
    <property type="entry name" value="Ribonuclease H-like"/>
    <property type="match status" value="1"/>
</dbReference>
<proteinExistence type="predicted"/>
<dbReference type="InterPro" id="IPR048020">
    <property type="entry name" value="Transpos_IS3"/>
</dbReference>
<organism evidence="3 4">
    <name type="scientific">Terrisporobacter muris</name>
    <dbReference type="NCBI Taxonomy" id="2963284"/>
    <lineage>
        <taxon>Bacteria</taxon>
        <taxon>Bacillati</taxon>
        <taxon>Bacillota</taxon>
        <taxon>Clostridia</taxon>
        <taxon>Peptostreptococcales</taxon>
        <taxon>Peptostreptococcaceae</taxon>
        <taxon>Terrisporobacter</taxon>
    </lineage>
</organism>
<dbReference type="RefSeq" id="WP_257560948.1">
    <property type="nucleotide sequence ID" value="NZ_JANKBY010000569.1"/>
</dbReference>
<feature type="domain" description="Integrase catalytic" evidence="2">
    <location>
        <begin position="222"/>
        <end position="385"/>
    </location>
</feature>
<evidence type="ECO:0000259" key="2">
    <source>
        <dbReference type="PROSITE" id="PS50994"/>
    </source>
</evidence>
<dbReference type="Gene3D" id="3.30.420.10">
    <property type="entry name" value="Ribonuclease H-like superfamily/Ribonuclease H"/>
    <property type="match status" value="1"/>
</dbReference>
<gene>
    <name evidence="3" type="ORF">NSA58_20435</name>
</gene>
<dbReference type="SUPFAM" id="SSF46689">
    <property type="entry name" value="Homeodomain-like"/>
    <property type="match status" value="1"/>
</dbReference>
<dbReference type="Pfam" id="PF00665">
    <property type="entry name" value="rve"/>
    <property type="match status" value="1"/>
</dbReference>
<dbReference type="InterPro" id="IPR050900">
    <property type="entry name" value="Transposase_IS3/IS150/IS904"/>
</dbReference>
<dbReference type="InterPro" id="IPR012337">
    <property type="entry name" value="RNaseH-like_sf"/>
</dbReference>
<dbReference type="InterPro" id="IPR001584">
    <property type="entry name" value="Integrase_cat-core"/>
</dbReference>
<dbReference type="PANTHER" id="PTHR46889">
    <property type="entry name" value="TRANSPOSASE INSF FOR INSERTION SEQUENCE IS3B-RELATED"/>
    <property type="match status" value="1"/>
</dbReference>
<dbReference type="PROSITE" id="PS50994">
    <property type="entry name" value="INTEGRASE"/>
    <property type="match status" value="1"/>
</dbReference>
<dbReference type="Pfam" id="PF13333">
    <property type="entry name" value="rve_2"/>
    <property type="match status" value="1"/>
</dbReference>
<reference evidence="3" key="1">
    <citation type="submission" date="2022-07" db="EMBL/GenBank/DDBJ databases">
        <title>Enhanced cultured diversity of the mouse gut microbiota enables custom-made synthetic communities.</title>
        <authorList>
            <person name="Afrizal A."/>
        </authorList>
    </citation>
    <scope>NUCLEOTIDE SEQUENCE</scope>
    <source>
        <strain evidence="3">DSM 29186</strain>
    </source>
</reference>
<dbReference type="Pfam" id="PF13276">
    <property type="entry name" value="HTH_21"/>
    <property type="match status" value="1"/>
</dbReference>
<accession>A0A9X2MFU8</accession>
<comment type="caution">
    <text evidence="3">The sequence shown here is derived from an EMBL/GenBank/DDBJ whole genome shotgun (WGS) entry which is preliminary data.</text>
</comment>
<keyword evidence="4" id="KW-1185">Reference proteome</keyword>
<dbReference type="InterPro" id="IPR009057">
    <property type="entry name" value="Homeodomain-like_sf"/>
</dbReference>
<comment type="function">
    <text evidence="1">Involved in the transposition of the insertion sequence.</text>
</comment>
<dbReference type="EMBL" id="JANKBY010000569">
    <property type="protein sequence ID" value="MCR1825117.1"/>
    <property type="molecule type" value="Genomic_DNA"/>
</dbReference>
<protein>
    <submittedName>
        <fullName evidence="3">IS3 family transposase</fullName>
    </submittedName>
</protein>
<sequence>MSTRVHYSPEIKWKAIDMKLNGSTTKEVMNKLGIKNKSQIMTWLRWYKKGETHRFNQPVGKQYTYGKGVLEESEIERLRMENKQLKARIDIMGKYQGDRKDVDAKIVKSIVNQYRKIYSNKQIYTALNLPKTTFYRWLNSSDQEISEEEKSIIDTCKINKYRYGYRKVHAVLKSMGFKINHKKVLRIMHKNNILAKIRRKKRKFNSGATSVIAPNILKRDFIAKSPNTKWFTDITYLKFSNKTLYLSAIMDGFNGEIVAYKIADNQEVPLVKDTLSEAIISIKYKDLILHSDQGAVYTCPNFQNFVKQNGITMSMSRKGNCHDNAAMESFFSSLKTEAFYSQGLKNLSSKMVIEIVSQYIDYYNKERIQAKLNYLSPVKYKKKVA</sequence>
<dbReference type="InterPro" id="IPR025948">
    <property type="entry name" value="HTH-like_dom"/>
</dbReference>
<dbReference type="PANTHER" id="PTHR46889:SF4">
    <property type="entry name" value="TRANSPOSASE INSO FOR INSERTION SEQUENCE ELEMENT IS911B-RELATED"/>
    <property type="match status" value="1"/>
</dbReference>